<accession>A0ABM4D2A4</accession>
<sequence length="300" mass="34537">MASSIPKNENDITSLSSDLNNAVNQIKDIQSLMASFIDTIVVRKNDEAEKEFHIIKDTMKQIHEIRFKLDGLGNRYSQLRLNQIIPVPLGNTGYVCLDPAEEQSLFYERLSECYNWLNGLNKVSNDAVAILKRKNSFTDIWKCKKLKDSEVHLIDLVNLVKLDFPELVFNTRKLQNESCLELEVPLQFSLTLYFYGFKAVNVVVRSIEENFVADKFGQSSYFVFQSLSDIFTSVLINLNDKEPQELLQGFLKYLTPYKELFSVKCVICKKHLSFNSDSLSLLPPLRKDMTSSLFYHLSCK</sequence>
<keyword evidence="3" id="KW-0805">Transcription regulation</keyword>
<evidence type="ECO:0000256" key="3">
    <source>
        <dbReference type="ARBA" id="ARBA00023015"/>
    </source>
</evidence>
<dbReference type="PANTHER" id="PTHR13130">
    <property type="entry name" value="34 KDA TRANSCRIPTIONAL CO-ACTIVATOR-RELATED"/>
    <property type="match status" value="1"/>
</dbReference>
<protein>
    <submittedName>
        <fullName evidence="7">Mediator of RNA polymerase II transcription subunit 27-B</fullName>
    </submittedName>
</protein>
<dbReference type="GeneID" id="105845429"/>
<evidence type="ECO:0000256" key="4">
    <source>
        <dbReference type="ARBA" id="ARBA00023163"/>
    </source>
</evidence>
<dbReference type="Proteomes" id="UP001652625">
    <property type="component" value="Chromosome 12"/>
</dbReference>
<dbReference type="PANTHER" id="PTHR13130:SF4">
    <property type="entry name" value="MEDIATOR OF RNA POLYMERASE II TRANSCRIPTION SUBUNIT 27"/>
    <property type="match status" value="1"/>
</dbReference>
<organism evidence="6 7">
    <name type="scientific">Hydra vulgaris</name>
    <name type="common">Hydra</name>
    <name type="synonym">Hydra attenuata</name>
    <dbReference type="NCBI Taxonomy" id="6087"/>
    <lineage>
        <taxon>Eukaryota</taxon>
        <taxon>Metazoa</taxon>
        <taxon>Cnidaria</taxon>
        <taxon>Hydrozoa</taxon>
        <taxon>Hydroidolina</taxon>
        <taxon>Anthoathecata</taxon>
        <taxon>Aplanulata</taxon>
        <taxon>Hydridae</taxon>
        <taxon>Hydra</taxon>
    </lineage>
</organism>
<evidence type="ECO:0000313" key="7">
    <source>
        <dbReference type="RefSeq" id="XP_065668385.1"/>
    </source>
</evidence>
<evidence type="ECO:0000256" key="2">
    <source>
        <dbReference type="ARBA" id="ARBA00008048"/>
    </source>
</evidence>
<evidence type="ECO:0000256" key="1">
    <source>
        <dbReference type="ARBA" id="ARBA00004123"/>
    </source>
</evidence>
<proteinExistence type="inferred from homology"/>
<name>A0ABM4D2A4_HYDVU</name>
<evidence type="ECO:0000256" key="5">
    <source>
        <dbReference type="ARBA" id="ARBA00023242"/>
    </source>
</evidence>
<keyword evidence="4" id="KW-0804">Transcription</keyword>
<evidence type="ECO:0000313" key="6">
    <source>
        <dbReference type="Proteomes" id="UP001652625"/>
    </source>
</evidence>
<dbReference type="InterPro" id="IPR021627">
    <property type="entry name" value="Mediator_Med27"/>
</dbReference>
<gene>
    <name evidence="7" type="primary">LOC105845429</name>
</gene>
<dbReference type="Pfam" id="PF11571">
    <property type="entry name" value="Med27"/>
    <property type="match status" value="1"/>
</dbReference>
<comment type="subcellular location">
    <subcellularLocation>
        <location evidence="1">Nucleus</location>
    </subcellularLocation>
</comment>
<dbReference type="RefSeq" id="XP_065668385.1">
    <property type="nucleotide sequence ID" value="XM_065812313.1"/>
</dbReference>
<comment type="similarity">
    <text evidence="2">Belongs to the Mediator complex subunit 27 family.</text>
</comment>
<keyword evidence="5" id="KW-0539">Nucleus</keyword>
<reference evidence="7" key="1">
    <citation type="submission" date="2025-08" db="UniProtKB">
        <authorList>
            <consortium name="RefSeq"/>
        </authorList>
    </citation>
    <scope>IDENTIFICATION</scope>
</reference>
<keyword evidence="6" id="KW-1185">Reference proteome</keyword>